<dbReference type="Proteomes" id="UP000237000">
    <property type="component" value="Unassembled WGS sequence"/>
</dbReference>
<dbReference type="AlphaFoldDB" id="A0A2P5FBP4"/>
<name>A0A2P5FBP4_TREOI</name>
<evidence type="ECO:0000313" key="3">
    <source>
        <dbReference type="Proteomes" id="UP000237000"/>
    </source>
</evidence>
<evidence type="ECO:0000256" key="1">
    <source>
        <dbReference type="SAM" id="MobiDB-lite"/>
    </source>
</evidence>
<organism evidence="2 3">
    <name type="scientific">Trema orientale</name>
    <name type="common">Charcoal tree</name>
    <name type="synonym">Celtis orientalis</name>
    <dbReference type="NCBI Taxonomy" id="63057"/>
    <lineage>
        <taxon>Eukaryota</taxon>
        <taxon>Viridiplantae</taxon>
        <taxon>Streptophyta</taxon>
        <taxon>Embryophyta</taxon>
        <taxon>Tracheophyta</taxon>
        <taxon>Spermatophyta</taxon>
        <taxon>Magnoliopsida</taxon>
        <taxon>eudicotyledons</taxon>
        <taxon>Gunneridae</taxon>
        <taxon>Pentapetalae</taxon>
        <taxon>rosids</taxon>
        <taxon>fabids</taxon>
        <taxon>Rosales</taxon>
        <taxon>Cannabaceae</taxon>
        <taxon>Trema</taxon>
    </lineage>
</organism>
<dbReference type="OrthoDB" id="10496032at2759"/>
<feature type="region of interest" description="Disordered" evidence="1">
    <location>
        <begin position="81"/>
        <end position="105"/>
    </location>
</feature>
<accession>A0A2P5FBP4</accession>
<sequence>TLSFYLGKENLFVFLTKKKELVPILWLVFFFHLFRPFTTGRAREAPLSLTLVPEAARIICQQMPIRPSRWHEREQQLCSDTHGARHPDHYQPLSQHQPEGEQPIRGACQHPCTSTLCQNGFPLETQ</sequence>
<dbReference type="InParanoid" id="A0A2P5FBP4"/>
<proteinExistence type="predicted"/>
<keyword evidence="3" id="KW-1185">Reference proteome</keyword>
<gene>
    <name evidence="2" type="ORF">TorRG33x02_090990</name>
</gene>
<dbReference type="EMBL" id="JXTC01000046">
    <property type="protein sequence ID" value="PON95207.1"/>
    <property type="molecule type" value="Genomic_DNA"/>
</dbReference>
<protein>
    <submittedName>
        <fullName evidence="2">Uncharacterized protein</fullName>
    </submittedName>
</protein>
<evidence type="ECO:0000313" key="2">
    <source>
        <dbReference type="EMBL" id="PON95207.1"/>
    </source>
</evidence>
<reference evidence="3" key="1">
    <citation type="submission" date="2016-06" db="EMBL/GenBank/DDBJ databases">
        <title>Parallel loss of symbiosis genes in relatives of nitrogen-fixing non-legume Parasponia.</title>
        <authorList>
            <person name="Van Velzen R."/>
            <person name="Holmer R."/>
            <person name="Bu F."/>
            <person name="Rutten L."/>
            <person name="Van Zeijl A."/>
            <person name="Liu W."/>
            <person name="Santuari L."/>
            <person name="Cao Q."/>
            <person name="Sharma T."/>
            <person name="Shen D."/>
            <person name="Roswanjaya Y."/>
            <person name="Wardhani T."/>
            <person name="Kalhor M.S."/>
            <person name="Jansen J."/>
            <person name="Van den Hoogen J."/>
            <person name="Gungor B."/>
            <person name="Hartog M."/>
            <person name="Hontelez J."/>
            <person name="Verver J."/>
            <person name="Yang W.-C."/>
            <person name="Schijlen E."/>
            <person name="Repin R."/>
            <person name="Schilthuizen M."/>
            <person name="Schranz E."/>
            <person name="Heidstra R."/>
            <person name="Miyata K."/>
            <person name="Fedorova E."/>
            <person name="Kohlen W."/>
            <person name="Bisseling T."/>
            <person name="Smit S."/>
            <person name="Geurts R."/>
        </authorList>
    </citation>
    <scope>NUCLEOTIDE SEQUENCE [LARGE SCALE GENOMIC DNA]</scope>
    <source>
        <strain evidence="3">cv. RG33-2</strain>
    </source>
</reference>
<feature type="non-terminal residue" evidence="2">
    <location>
        <position position="1"/>
    </location>
</feature>
<comment type="caution">
    <text evidence="2">The sequence shown here is derived from an EMBL/GenBank/DDBJ whole genome shotgun (WGS) entry which is preliminary data.</text>
</comment>